<evidence type="ECO:0000256" key="1">
    <source>
        <dbReference type="SAM" id="Phobius"/>
    </source>
</evidence>
<feature type="transmembrane region" description="Helical" evidence="1">
    <location>
        <begin position="226"/>
        <end position="249"/>
    </location>
</feature>
<keyword evidence="1" id="KW-0812">Transmembrane</keyword>
<dbReference type="AlphaFoldDB" id="A0AAD5C7Y9"/>
<dbReference type="PANTHER" id="PTHR33372:SF11">
    <property type="entry name" value="DNAJ (DUF3353)"/>
    <property type="match status" value="1"/>
</dbReference>
<sequence length="379" mass="42393">MNLSGLTGSPAKYCFRIQSRSPALPCKRASAFQDKGICRSFLCLERRSNLAGSTNRCVTKRTYLVKCVMDASFGDARDESSAIFPRINIRDPYKRLGISPDASEDEIQSARNFLVQKYAGHKPSVDAIESAHDKIIMQKFYERKNPKINVKKKMREVSQSRVVQAVTNRFRTPATNFIIKTSIAFVVLAALTVLFPTEEGPTLQVAISLFTTMYFIHDRLKSKLRAFLYGVGTFAVSWLVGTFLMVSVIPPILKGPRSLEVTTSLMVEVKFLVNFLPLECCINGFHDITPVTYCLNGLCLTCDDYVLFDFVMPFKFKASKYSEKCSPADLLHYHVKPPANVTMAAAVTTMTTTIHLSVMLVCLKNNVVRFDGSVLLTVL</sequence>
<keyword evidence="1" id="KW-0472">Membrane</keyword>
<evidence type="ECO:0000313" key="2">
    <source>
        <dbReference type="EMBL" id="KAI7736620.1"/>
    </source>
</evidence>
<dbReference type="EMBL" id="JAMZMK010009232">
    <property type="protein sequence ID" value="KAI7736620.1"/>
    <property type="molecule type" value="Genomic_DNA"/>
</dbReference>
<feature type="transmembrane region" description="Helical" evidence="1">
    <location>
        <begin position="201"/>
        <end position="217"/>
    </location>
</feature>
<feature type="transmembrane region" description="Helical" evidence="1">
    <location>
        <begin position="177"/>
        <end position="195"/>
    </location>
</feature>
<gene>
    <name evidence="2" type="ORF">M8C21_025705</name>
</gene>
<name>A0AAD5C7Y9_AMBAR</name>
<dbReference type="PANTHER" id="PTHR33372">
    <property type="match status" value="1"/>
</dbReference>
<feature type="transmembrane region" description="Helical" evidence="1">
    <location>
        <begin position="341"/>
        <end position="363"/>
    </location>
</feature>
<dbReference type="InterPro" id="IPR021788">
    <property type="entry name" value="CPP1-like"/>
</dbReference>
<accession>A0AAD5C7Y9</accession>
<dbReference type="GO" id="GO:0031969">
    <property type="term" value="C:chloroplast membrane"/>
    <property type="evidence" value="ECO:0007669"/>
    <property type="project" value="TreeGrafter"/>
</dbReference>
<comment type="caution">
    <text evidence="2">The sequence shown here is derived from an EMBL/GenBank/DDBJ whole genome shotgun (WGS) entry which is preliminary data.</text>
</comment>
<proteinExistence type="predicted"/>
<dbReference type="Proteomes" id="UP001206925">
    <property type="component" value="Unassembled WGS sequence"/>
</dbReference>
<organism evidence="2 3">
    <name type="scientific">Ambrosia artemisiifolia</name>
    <name type="common">Common ragweed</name>
    <dbReference type="NCBI Taxonomy" id="4212"/>
    <lineage>
        <taxon>Eukaryota</taxon>
        <taxon>Viridiplantae</taxon>
        <taxon>Streptophyta</taxon>
        <taxon>Embryophyta</taxon>
        <taxon>Tracheophyta</taxon>
        <taxon>Spermatophyta</taxon>
        <taxon>Magnoliopsida</taxon>
        <taxon>eudicotyledons</taxon>
        <taxon>Gunneridae</taxon>
        <taxon>Pentapetalae</taxon>
        <taxon>asterids</taxon>
        <taxon>campanulids</taxon>
        <taxon>Asterales</taxon>
        <taxon>Asteraceae</taxon>
        <taxon>Asteroideae</taxon>
        <taxon>Heliantheae alliance</taxon>
        <taxon>Heliantheae</taxon>
        <taxon>Ambrosia</taxon>
    </lineage>
</organism>
<reference evidence="2" key="1">
    <citation type="submission" date="2022-06" db="EMBL/GenBank/DDBJ databases">
        <title>Uncovering the hologenomic basis of an extraordinary plant invasion.</title>
        <authorList>
            <person name="Bieker V.C."/>
            <person name="Martin M.D."/>
            <person name="Gilbert T."/>
            <person name="Hodgins K."/>
            <person name="Battlay P."/>
            <person name="Petersen B."/>
            <person name="Wilson J."/>
        </authorList>
    </citation>
    <scope>NUCLEOTIDE SEQUENCE</scope>
    <source>
        <strain evidence="2">AA19_3_7</strain>
        <tissue evidence="2">Leaf</tissue>
    </source>
</reference>
<evidence type="ECO:0000313" key="3">
    <source>
        <dbReference type="Proteomes" id="UP001206925"/>
    </source>
</evidence>
<keyword evidence="3" id="KW-1185">Reference proteome</keyword>
<dbReference type="Pfam" id="PF11833">
    <property type="entry name" value="CPP1-like"/>
    <property type="match status" value="1"/>
</dbReference>
<keyword evidence="1" id="KW-1133">Transmembrane helix</keyword>
<protein>
    <submittedName>
        <fullName evidence="2">Uncharacterized protein</fullName>
    </submittedName>
</protein>